<name>A0AAV4QAS4_9ARAC</name>
<gene>
    <name evidence="2" type="ORF">CDAR_45191</name>
</gene>
<accession>A0AAV4QAS4</accession>
<organism evidence="2 3">
    <name type="scientific">Caerostris darwini</name>
    <dbReference type="NCBI Taxonomy" id="1538125"/>
    <lineage>
        <taxon>Eukaryota</taxon>
        <taxon>Metazoa</taxon>
        <taxon>Ecdysozoa</taxon>
        <taxon>Arthropoda</taxon>
        <taxon>Chelicerata</taxon>
        <taxon>Arachnida</taxon>
        <taxon>Araneae</taxon>
        <taxon>Araneomorphae</taxon>
        <taxon>Entelegynae</taxon>
        <taxon>Araneoidea</taxon>
        <taxon>Araneidae</taxon>
        <taxon>Caerostris</taxon>
    </lineage>
</organism>
<protein>
    <submittedName>
        <fullName evidence="2">Uncharacterized protein</fullName>
    </submittedName>
</protein>
<feature type="signal peptide" evidence="1">
    <location>
        <begin position="1"/>
        <end position="17"/>
    </location>
</feature>
<evidence type="ECO:0000256" key="1">
    <source>
        <dbReference type="SAM" id="SignalP"/>
    </source>
</evidence>
<dbReference type="Proteomes" id="UP001054837">
    <property type="component" value="Unassembled WGS sequence"/>
</dbReference>
<proteinExistence type="predicted"/>
<evidence type="ECO:0000313" key="3">
    <source>
        <dbReference type="Proteomes" id="UP001054837"/>
    </source>
</evidence>
<reference evidence="2 3" key="1">
    <citation type="submission" date="2021-06" db="EMBL/GenBank/DDBJ databases">
        <title>Caerostris darwini draft genome.</title>
        <authorList>
            <person name="Kono N."/>
            <person name="Arakawa K."/>
        </authorList>
    </citation>
    <scope>NUCLEOTIDE SEQUENCE [LARGE SCALE GENOMIC DNA]</scope>
</reference>
<keyword evidence="3" id="KW-1185">Reference proteome</keyword>
<feature type="chain" id="PRO_5044011226" evidence="1">
    <location>
        <begin position="18"/>
        <end position="145"/>
    </location>
</feature>
<dbReference type="EMBL" id="BPLQ01004223">
    <property type="protein sequence ID" value="GIY06514.1"/>
    <property type="molecule type" value="Genomic_DNA"/>
</dbReference>
<dbReference type="AlphaFoldDB" id="A0AAV4QAS4"/>
<sequence length="145" mass="16418">MGSFYFLSLFFSIPSLSLISKRNEGGGGGGRSISVWSTARRKAPVFLPFVHLKGNRRQFLTPWHRTQNVSKGIQPSVQQIEKKISENKNDKERTERKQLSSGIGGIVRLTQWRNFNIRCDPGEMAKSSDLQTSETVLEEYVTLDV</sequence>
<evidence type="ECO:0000313" key="2">
    <source>
        <dbReference type="EMBL" id="GIY06514.1"/>
    </source>
</evidence>
<comment type="caution">
    <text evidence="2">The sequence shown here is derived from an EMBL/GenBank/DDBJ whole genome shotgun (WGS) entry which is preliminary data.</text>
</comment>
<keyword evidence="1" id="KW-0732">Signal</keyword>